<comment type="caution">
    <text evidence="4">The sequence shown here is derived from an EMBL/GenBank/DDBJ whole genome shotgun (WGS) entry which is preliminary data.</text>
</comment>
<name>A0A7I7SJX4_9MYCO</name>
<dbReference type="AlphaFoldDB" id="A0A7I7SJX4"/>
<dbReference type="InterPro" id="IPR004136">
    <property type="entry name" value="NMO"/>
</dbReference>
<proteinExistence type="predicted"/>
<accession>A0A7I7SJX4</accession>
<evidence type="ECO:0000313" key="5">
    <source>
        <dbReference type="Proteomes" id="UP000193577"/>
    </source>
</evidence>
<dbReference type="InterPro" id="IPR013785">
    <property type="entry name" value="Aldolase_TIM"/>
</dbReference>
<dbReference type="EMBL" id="NCXO01000029">
    <property type="protein sequence ID" value="OSC32995.1"/>
    <property type="molecule type" value="Genomic_DNA"/>
</dbReference>
<dbReference type="CDD" id="cd04730">
    <property type="entry name" value="NPD_like"/>
    <property type="match status" value="1"/>
</dbReference>
<dbReference type="RefSeq" id="WP_085304422.1">
    <property type="nucleotide sequence ID" value="NZ_AP022594.1"/>
</dbReference>
<keyword evidence="3" id="KW-0560">Oxidoreductase</keyword>
<sequence length="332" mass="35128">MSLTTKFTDTFGVEHPIVQGGMQWVGRAELVAAVANSGALGFLTALTQPTPADLAAEIERTRELTDKPFGVNLTILPTINPPPYDEYRQVIVDAGIKIVETAGSNPAPHLPMFHDNGIKVLHKCTSVRHAVKAQSLGVDGISIDGFECAGHPGEDDVPGLVLIPAAANEIDIPMIASGGFGDARGLVAALALGADGINMGSRFMCTVESCIHQNVKEAIVAGSERDTELIFRPLRNTARVASNTVSREVVEILDKGGQFPDVQELVSGKRGKRVFDDGDLDAGIWTVGTVMGLIDDIPTVGELVSRIVGEAEDLITGRLAGMVESEKEENVA</sequence>
<dbReference type="Pfam" id="PF03060">
    <property type="entry name" value="NMO"/>
    <property type="match status" value="1"/>
</dbReference>
<keyword evidence="2" id="KW-0288">FMN</keyword>
<keyword evidence="4" id="KW-0503">Monooxygenase</keyword>
<dbReference type="SUPFAM" id="SSF51412">
    <property type="entry name" value="Inosine monophosphate dehydrogenase (IMPDH)"/>
    <property type="match status" value="1"/>
</dbReference>
<keyword evidence="5" id="KW-1185">Reference proteome</keyword>
<evidence type="ECO:0000256" key="2">
    <source>
        <dbReference type="ARBA" id="ARBA00022643"/>
    </source>
</evidence>
<dbReference type="Proteomes" id="UP000193577">
    <property type="component" value="Unassembled WGS sequence"/>
</dbReference>
<organism evidence="4 5">
    <name type="scientific">Mycolicibacillus koreensis</name>
    <dbReference type="NCBI Taxonomy" id="1069220"/>
    <lineage>
        <taxon>Bacteria</taxon>
        <taxon>Bacillati</taxon>
        <taxon>Actinomycetota</taxon>
        <taxon>Actinomycetes</taxon>
        <taxon>Mycobacteriales</taxon>
        <taxon>Mycobacteriaceae</taxon>
        <taxon>Mycolicibacillus</taxon>
    </lineage>
</organism>
<dbReference type="PANTHER" id="PTHR32332">
    <property type="entry name" value="2-NITROPROPANE DIOXYGENASE"/>
    <property type="match status" value="1"/>
</dbReference>
<gene>
    <name evidence="4" type="ORF">B8W67_13125</name>
</gene>
<evidence type="ECO:0000256" key="1">
    <source>
        <dbReference type="ARBA" id="ARBA00022630"/>
    </source>
</evidence>
<dbReference type="OrthoDB" id="9778912at2"/>
<dbReference type="GO" id="GO:0018580">
    <property type="term" value="F:nitronate monooxygenase activity"/>
    <property type="evidence" value="ECO:0007669"/>
    <property type="project" value="InterPro"/>
</dbReference>
<evidence type="ECO:0000256" key="3">
    <source>
        <dbReference type="ARBA" id="ARBA00023002"/>
    </source>
</evidence>
<dbReference type="PANTHER" id="PTHR32332:SF20">
    <property type="entry name" value="2-NITROPROPANE DIOXYGENASE-LIKE PROTEIN"/>
    <property type="match status" value="1"/>
</dbReference>
<protein>
    <submittedName>
        <fullName evidence="4">Nitronate monooxygenase</fullName>
    </submittedName>
</protein>
<reference evidence="4 5" key="1">
    <citation type="submission" date="2017-04" db="EMBL/GenBank/DDBJ databases">
        <title>The new phylogeny of genus Mycobacterium.</title>
        <authorList>
            <person name="Tortoli E."/>
            <person name="Trovato A."/>
            <person name="Cirillo D.M."/>
        </authorList>
    </citation>
    <scope>NUCLEOTIDE SEQUENCE [LARGE SCALE GENOMIC DNA]</scope>
    <source>
        <strain evidence="4 5">KCTC 19819</strain>
    </source>
</reference>
<evidence type="ECO:0000313" key="4">
    <source>
        <dbReference type="EMBL" id="OSC32995.1"/>
    </source>
</evidence>
<dbReference type="Gene3D" id="3.20.20.70">
    <property type="entry name" value="Aldolase class I"/>
    <property type="match status" value="1"/>
</dbReference>
<keyword evidence="1" id="KW-0285">Flavoprotein</keyword>